<proteinExistence type="predicted"/>
<comment type="caution">
    <text evidence="1">The sequence shown here is derived from an EMBL/GenBank/DDBJ whole genome shotgun (WGS) entry which is preliminary data.</text>
</comment>
<name>A0A9N9ET83_9GLOM</name>
<gene>
    <name evidence="1" type="ORF">AGERDE_LOCUS13223</name>
</gene>
<dbReference type="Proteomes" id="UP000789831">
    <property type="component" value="Unassembled WGS sequence"/>
</dbReference>
<evidence type="ECO:0000313" key="1">
    <source>
        <dbReference type="EMBL" id="CAG8694405.1"/>
    </source>
</evidence>
<evidence type="ECO:0000313" key="2">
    <source>
        <dbReference type="Proteomes" id="UP000789831"/>
    </source>
</evidence>
<dbReference type="AlphaFoldDB" id="A0A9N9ET83"/>
<organism evidence="1 2">
    <name type="scientific">Ambispora gerdemannii</name>
    <dbReference type="NCBI Taxonomy" id="144530"/>
    <lineage>
        <taxon>Eukaryota</taxon>
        <taxon>Fungi</taxon>
        <taxon>Fungi incertae sedis</taxon>
        <taxon>Mucoromycota</taxon>
        <taxon>Glomeromycotina</taxon>
        <taxon>Glomeromycetes</taxon>
        <taxon>Archaeosporales</taxon>
        <taxon>Ambisporaceae</taxon>
        <taxon>Ambispora</taxon>
    </lineage>
</organism>
<sequence length="54" mass="6217">YQIRAFQVLSQFHSDSTCILPFSNNSVNQGFYEESPSFFLSFLPAVENLANTFY</sequence>
<protein>
    <submittedName>
        <fullName evidence="1">1581_t:CDS:1</fullName>
    </submittedName>
</protein>
<accession>A0A9N9ET83</accession>
<keyword evidence="2" id="KW-1185">Reference proteome</keyword>
<feature type="non-terminal residue" evidence="1">
    <location>
        <position position="1"/>
    </location>
</feature>
<reference evidence="1" key="1">
    <citation type="submission" date="2021-06" db="EMBL/GenBank/DDBJ databases">
        <authorList>
            <person name="Kallberg Y."/>
            <person name="Tangrot J."/>
            <person name="Rosling A."/>
        </authorList>
    </citation>
    <scope>NUCLEOTIDE SEQUENCE</scope>
    <source>
        <strain evidence="1">MT106</strain>
    </source>
</reference>
<dbReference type="EMBL" id="CAJVPL010015879">
    <property type="protein sequence ID" value="CAG8694405.1"/>
    <property type="molecule type" value="Genomic_DNA"/>
</dbReference>